<evidence type="ECO:0000256" key="9">
    <source>
        <dbReference type="SAM" id="MobiDB-lite"/>
    </source>
</evidence>
<evidence type="ECO:0000256" key="3">
    <source>
        <dbReference type="ARBA" id="ARBA00022896"/>
    </source>
</evidence>
<evidence type="ECO:0000256" key="6">
    <source>
        <dbReference type="ARBA" id="ARBA00023004"/>
    </source>
</evidence>
<keyword evidence="4" id="KW-0223">Dioxygenase</keyword>
<reference evidence="12 13" key="1">
    <citation type="submission" date="2025-05" db="UniProtKB">
        <authorList>
            <consortium name="RefSeq"/>
        </authorList>
    </citation>
    <scope>IDENTIFICATION</scope>
</reference>
<evidence type="ECO:0000256" key="4">
    <source>
        <dbReference type="ARBA" id="ARBA00022964"/>
    </source>
</evidence>
<evidence type="ECO:0000313" key="12">
    <source>
        <dbReference type="RefSeq" id="XP_014679770.1"/>
    </source>
</evidence>
<dbReference type="PANTHER" id="PTHR12907">
    <property type="entry name" value="EGL NINE HOMOLOG-RELATED"/>
    <property type="match status" value="1"/>
</dbReference>
<dbReference type="RefSeq" id="XP_014679778.1">
    <property type="nucleotide sequence ID" value="XM_014824292.1"/>
</dbReference>
<feature type="region of interest" description="Disordered" evidence="9">
    <location>
        <begin position="265"/>
        <end position="285"/>
    </location>
</feature>
<dbReference type="InterPro" id="IPR005123">
    <property type="entry name" value="Oxoglu/Fe-dep_dioxygenase_dom"/>
</dbReference>
<dbReference type="EC" id="1.14.11.29" evidence="7"/>
<dbReference type="RefSeq" id="XP_014679770.1">
    <property type="nucleotide sequence ID" value="XM_014824284.1"/>
</dbReference>
<evidence type="ECO:0000313" key="11">
    <source>
        <dbReference type="Proteomes" id="UP000695022"/>
    </source>
</evidence>
<keyword evidence="5" id="KW-0560">Oxidoreductase</keyword>
<keyword evidence="11" id="KW-1185">Reference proteome</keyword>
<dbReference type="Pfam" id="PF13640">
    <property type="entry name" value="2OG-FeII_Oxy_3"/>
    <property type="match status" value="1"/>
</dbReference>
<dbReference type="PROSITE" id="PS51471">
    <property type="entry name" value="FE2OG_OXY"/>
    <property type="match status" value="1"/>
</dbReference>
<dbReference type="PANTHER" id="PTHR12907:SF26">
    <property type="entry name" value="HIF PROLYL HYDROXYLASE, ISOFORM C"/>
    <property type="match status" value="1"/>
</dbReference>
<evidence type="ECO:0000259" key="10">
    <source>
        <dbReference type="PROSITE" id="PS51471"/>
    </source>
</evidence>
<keyword evidence="2" id="KW-0479">Metal-binding</keyword>
<dbReference type="Proteomes" id="UP000695022">
    <property type="component" value="Unplaced"/>
</dbReference>
<feature type="compositionally biased region" description="Polar residues" evidence="9">
    <location>
        <begin position="265"/>
        <end position="279"/>
    </location>
</feature>
<keyword evidence="3" id="KW-0847">Vitamin C</keyword>
<evidence type="ECO:0000313" key="13">
    <source>
        <dbReference type="RefSeq" id="XP_014679778.1"/>
    </source>
</evidence>
<keyword evidence="6" id="KW-0408">Iron</keyword>
<name>A0ABM1F5P9_PRICU</name>
<dbReference type="InterPro" id="IPR006620">
    <property type="entry name" value="Pro_4_hyd_alph"/>
</dbReference>
<dbReference type="GeneID" id="106819683"/>
<dbReference type="InterPro" id="IPR044862">
    <property type="entry name" value="Pro_4_hyd_alph_FE2OG_OXY"/>
</dbReference>
<comment type="cofactor">
    <cofactor evidence="1">
        <name>L-ascorbate</name>
        <dbReference type="ChEBI" id="CHEBI:38290"/>
    </cofactor>
</comment>
<dbReference type="InterPro" id="IPR051559">
    <property type="entry name" value="HIF_prolyl_hydroxylases"/>
</dbReference>
<evidence type="ECO:0000256" key="5">
    <source>
        <dbReference type="ARBA" id="ARBA00023002"/>
    </source>
</evidence>
<evidence type="ECO:0000256" key="8">
    <source>
        <dbReference type="ARBA" id="ARBA00049134"/>
    </source>
</evidence>
<accession>A0ABM1F5P9</accession>
<sequence>MIISRGTDELLLAKLSGAGWPNAGPIADETRGSQHPHAERQQQMLVRYVVETMLQHGVCVVDSFLGNGRGDDVLAEMRRLQASGVFTDGQVVGSRRSKRIRGDKISWLDGTEKHAPRVAHLLAMLDAIMLRVGRVLHEVNGTRISGRSKAMLACYPGNGTGYVRHIDNPNGDGRVITCIYYLNKNWDSKEHGGLLRIYPEGQDRVADIEPILDRLLFFWSDRRNPHEVRPAYATRYAITVWYFDEEERKQALIKMQTGALKKTLKTSTSVHLSPSGGQSKRSRME</sequence>
<organism evidence="11 12">
    <name type="scientific">Priapulus caudatus</name>
    <name type="common">Priapulid worm</name>
    <dbReference type="NCBI Taxonomy" id="37621"/>
    <lineage>
        <taxon>Eukaryota</taxon>
        <taxon>Metazoa</taxon>
        <taxon>Ecdysozoa</taxon>
        <taxon>Scalidophora</taxon>
        <taxon>Priapulida</taxon>
        <taxon>Priapulimorpha</taxon>
        <taxon>Priapulimorphida</taxon>
        <taxon>Priapulidae</taxon>
        <taxon>Priapulus</taxon>
    </lineage>
</organism>
<feature type="domain" description="Fe2OG dioxygenase" evidence="10">
    <location>
        <begin position="146"/>
        <end position="244"/>
    </location>
</feature>
<evidence type="ECO:0000256" key="1">
    <source>
        <dbReference type="ARBA" id="ARBA00001961"/>
    </source>
</evidence>
<comment type="catalytic activity">
    <reaction evidence="8">
        <text>L-prolyl-[hypoxia-inducible factor alpha subunit] + 2-oxoglutarate + O2 = trans-4-hydroxy-L-prolyl-[hypoxia-inducible factor alpha subunit] + succinate + CO2</text>
        <dbReference type="Rhea" id="RHEA:48400"/>
        <dbReference type="Rhea" id="RHEA-COMP:12093"/>
        <dbReference type="Rhea" id="RHEA-COMP:12094"/>
        <dbReference type="ChEBI" id="CHEBI:15379"/>
        <dbReference type="ChEBI" id="CHEBI:16526"/>
        <dbReference type="ChEBI" id="CHEBI:16810"/>
        <dbReference type="ChEBI" id="CHEBI:30031"/>
        <dbReference type="ChEBI" id="CHEBI:50342"/>
        <dbReference type="ChEBI" id="CHEBI:61965"/>
        <dbReference type="EC" id="1.14.11.29"/>
    </reaction>
</comment>
<evidence type="ECO:0000256" key="7">
    <source>
        <dbReference type="ARBA" id="ARBA00039004"/>
    </source>
</evidence>
<protein>
    <recommendedName>
        <fullName evidence="7">hypoxia-inducible factor-proline dioxygenase</fullName>
        <ecNumber evidence="7">1.14.11.29</ecNumber>
    </recommendedName>
</protein>
<dbReference type="SMART" id="SM00702">
    <property type="entry name" value="P4Hc"/>
    <property type="match status" value="1"/>
</dbReference>
<evidence type="ECO:0000256" key="2">
    <source>
        <dbReference type="ARBA" id="ARBA00022723"/>
    </source>
</evidence>
<gene>
    <name evidence="12 13" type="primary">LOC106819683</name>
</gene>
<dbReference type="Gene3D" id="2.60.120.620">
    <property type="entry name" value="q2cbj1_9rhob like domain"/>
    <property type="match status" value="1"/>
</dbReference>
<proteinExistence type="predicted"/>